<dbReference type="InterPro" id="IPR050273">
    <property type="entry name" value="GppA/Ppx_hydrolase"/>
</dbReference>
<dbReference type="EC" id="3.6.1.11" evidence="2"/>
<gene>
    <name evidence="2" type="ORF">BJ970_004036</name>
</gene>
<comment type="caution">
    <text evidence="2">The sequence shown here is derived from an EMBL/GenBank/DDBJ whole genome shotgun (WGS) entry which is preliminary data.</text>
</comment>
<dbReference type="InterPro" id="IPR043129">
    <property type="entry name" value="ATPase_NBD"/>
</dbReference>
<dbReference type="PANTHER" id="PTHR30005:SF13">
    <property type="entry name" value="EXOPOLYPHOSPHATASE 2"/>
    <property type="match status" value="1"/>
</dbReference>
<dbReference type="GO" id="GO:0004309">
    <property type="term" value="F:exopolyphosphatase activity"/>
    <property type="evidence" value="ECO:0007669"/>
    <property type="project" value="UniProtKB-EC"/>
</dbReference>
<feature type="domain" description="Ppx/GppA phosphatase N-terminal" evidence="1">
    <location>
        <begin position="25"/>
        <end position="300"/>
    </location>
</feature>
<evidence type="ECO:0000313" key="2">
    <source>
        <dbReference type="EMBL" id="MBB5156502.1"/>
    </source>
</evidence>
<evidence type="ECO:0000259" key="1">
    <source>
        <dbReference type="Pfam" id="PF02541"/>
    </source>
</evidence>
<accession>A0A840Q1V9</accession>
<keyword evidence="2" id="KW-0378">Hydrolase</keyword>
<dbReference type="InterPro" id="IPR003695">
    <property type="entry name" value="Ppx_GppA_N"/>
</dbReference>
<dbReference type="Proteomes" id="UP000584374">
    <property type="component" value="Unassembled WGS sequence"/>
</dbReference>
<proteinExistence type="predicted"/>
<organism evidence="2 3">
    <name type="scientific">Saccharopolyspora phatthalungensis</name>
    <dbReference type="NCBI Taxonomy" id="664693"/>
    <lineage>
        <taxon>Bacteria</taxon>
        <taxon>Bacillati</taxon>
        <taxon>Actinomycetota</taxon>
        <taxon>Actinomycetes</taxon>
        <taxon>Pseudonocardiales</taxon>
        <taxon>Pseudonocardiaceae</taxon>
        <taxon>Saccharopolyspora</taxon>
    </lineage>
</organism>
<dbReference type="Pfam" id="PF02541">
    <property type="entry name" value="Ppx-GppA"/>
    <property type="match status" value="1"/>
</dbReference>
<evidence type="ECO:0000313" key="3">
    <source>
        <dbReference type="Proteomes" id="UP000584374"/>
    </source>
</evidence>
<sequence>MTVTNDGPLRVAAIDCGTNSIRLLVADLTADRLAPVAQRFEVVRLGQGLDHSGMLTTTARARARRVLSDYATVCTELGAVRRRMCMTWVLRNARNGGDFLAEVADLLGTRPEIIDGAEEARLAFLGAVRDLPPAPHLVADIGGGSTQLALGTTTPQASVSVELGCVRIAERYLHQDPPTADQIATASKAIADLVDDALAALPDTEGASLVGLSEAVTTTAAVALRRAPHRTLVAYRDIARATDWLTHSTAAQRRAHSGIHPRMVDVAAASALAVRAVLERTGKDALLVSDHDILHGIAWSLASGDHHPPLIEG</sequence>
<protein>
    <submittedName>
        <fullName evidence="2">Exopolyphosphatase/guanosine-5'-triphosphate, 3'-diphosphate pyrophosphatase</fullName>
        <ecNumber evidence="2">3.6.1.11</ecNumber>
        <ecNumber evidence="2">3.6.1.40</ecNumber>
    </submittedName>
</protein>
<dbReference type="Gene3D" id="3.30.420.150">
    <property type="entry name" value="Exopolyphosphatase. Domain 2"/>
    <property type="match status" value="1"/>
</dbReference>
<dbReference type="EC" id="3.6.1.40" evidence="2"/>
<dbReference type="GO" id="GO:0008894">
    <property type="term" value="F:guanosine-5'-triphosphate,3'-diphosphate diphosphatase activity"/>
    <property type="evidence" value="ECO:0007669"/>
    <property type="project" value="UniProtKB-EC"/>
</dbReference>
<keyword evidence="3" id="KW-1185">Reference proteome</keyword>
<dbReference type="EMBL" id="JACHIW010000001">
    <property type="protein sequence ID" value="MBB5156502.1"/>
    <property type="molecule type" value="Genomic_DNA"/>
</dbReference>
<dbReference type="SUPFAM" id="SSF53067">
    <property type="entry name" value="Actin-like ATPase domain"/>
    <property type="match status" value="2"/>
</dbReference>
<dbReference type="AlphaFoldDB" id="A0A840Q1V9"/>
<name>A0A840Q1V9_9PSEU</name>
<dbReference type="RefSeq" id="WP_184727634.1">
    <property type="nucleotide sequence ID" value="NZ_JACHIW010000001.1"/>
</dbReference>
<dbReference type="PANTHER" id="PTHR30005">
    <property type="entry name" value="EXOPOLYPHOSPHATASE"/>
    <property type="match status" value="1"/>
</dbReference>
<reference evidence="2 3" key="1">
    <citation type="submission" date="2020-08" db="EMBL/GenBank/DDBJ databases">
        <title>Sequencing the genomes of 1000 actinobacteria strains.</title>
        <authorList>
            <person name="Klenk H.-P."/>
        </authorList>
    </citation>
    <scope>NUCLEOTIDE SEQUENCE [LARGE SCALE GENOMIC DNA]</scope>
    <source>
        <strain evidence="2 3">DSM 45584</strain>
    </source>
</reference>
<dbReference type="Gene3D" id="3.30.420.40">
    <property type="match status" value="1"/>
</dbReference>